<dbReference type="EMBL" id="JAQQDW010000181">
    <property type="protein sequence ID" value="MFM0109216.1"/>
    <property type="molecule type" value="Genomic_DNA"/>
</dbReference>
<keyword evidence="2" id="KW-1185">Reference proteome</keyword>
<comment type="caution">
    <text evidence="1">The sequence shown here is derived from an EMBL/GenBank/DDBJ whole genome shotgun (WGS) entry which is preliminary data.</text>
</comment>
<evidence type="ECO:0000313" key="2">
    <source>
        <dbReference type="Proteomes" id="UP001629235"/>
    </source>
</evidence>
<organism evidence="1 2">
    <name type="scientific">Paraburkholderia rhynchosiae</name>
    <dbReference type="NCBI Taxonomy" id="487049"/>
    <lineage>
        <taxon>Bacteria</taxon>
        <taxon>Pseudomonadati</taxon>
        <taxon>Pseudomonadota</taxon>
        <taxon>Betaproteobacteria</taxon>
        <taxon>Burkholderiales</taxon>
        <taxon>Burkholderiaceae</taxon>
        <taxon>Paraburkholderia</taxon>
    </lineage>
</organism>
<protein>
    <submittedName>
        <fullName evidence="1">Uncharacterized protein</fullName>
    </submittedName>
</protein>
<name>A0ACC7NSS8_9BURK</name>
<dbReference type="Proteomes" id="UP001629235">
    <property type="component" value="Unassembled WGS sequence"/>
</dbReference>
<accession>A0ACC7NSS8</accession>
<evidence type="ECO:0000313" key="1">
    <source>
        <dbReference type="EMBL" id="MFM0109216.1"/>
    </source>
</evidence>
<reference evidence="1 2" key="1">
    <citation type="journal article" date="2024" name="Chem. Sci.">
        <title>Discovery of megapolipeptins by genome mining of a Burkholderiales bacteria collection.</title>
        <authorList>
            <person name="Paulo B.S."/>
            <person name="Recchia M.J.J."/>
            <person name="Lee S."/>
            <person name="Fergusson C.H."/>
            <person name="Romanowski S.B."/>
            <person name="Hernandez A."/>
            <person name="Krull N."/>
            <person name="Liu D.Y."/>
            <person name="Cavanagh H."/>
            <person name="Bos A."/>
            <person name="Gray C.A."/>
            <person name="Murphy B.T."/>
            <person name="Linington R.G."/>
            <person name="Eustaquio A.S."/>
        </authorList>
    </citation>
    <scope>NUCLEOTIDE SEQUENCE [LARGE SCALE GENOMIC DNA]</scope>
    <source>
        <strain evidence="1 2">RL18-126-BIB-B</strain>
    </source>
</reference>
<gene>
    <name evidence="1" type="ORF">PQR01_39030</name>
</gene>
<sequence>MAFELQVGMLLRDLPPGTVAELDDLCVAWWNSKDVVFAHLRDDNTGRVDEEFDLNDCEWQERREAFEAWLTEPRYGSRAEVRDWVSRQRQL</sequence>
<proteinExistence type="predicted"/>